<name>A0A256G9V6_9HYPH</name>
<sequence length="52" mass="5628">MAAMREAAKSSVILQATRRVKCGVVQCAVGRKNASASRDTRFQISWPNFSAA</sequence>
<proteinExistence type="predicted"/>
<comment type="caution">
    <text evidence="1">The sequence shown here is derived from an EMBL/GenBank/DDBJ whole genome shotgun (WGS) entry which is preliminary data.</text>
</comment>
<dbReference type="EMBL" id="NNRM01000037">
    <property type="protein sequence ID" value="OYR23889.1"/>
    <property type="molecule type" value="Genomic_DNA"/>
</dbReference>
<gene>
    <name evidence="1" type="ORF">CEV34_3222</name>
</gene>
<organism evidence="1 2">
    <name type="scientific">Brucella pseudogrignonensis</name>
    <dbReference type="NCBI Taxonomy" id="419475"/>
    <lineage>
        <taxon>Bacteria</taxon>
        <taxon>Pseudomonadati</taxon>
        <taxon>Pseudomonadota</taxon>
        <taxon>Alphaproteobacteria</taxon>
        <taxon>Hyphomicrobiales</taxon>
        <taxon>Brucellaceae</taxon>
        <taxon>Brucella/Ochrobactrum group</taxon>
        <taxon>Brucella</taxon>
    </lineage>
</organism>
<reference evidence="1 2" key="1">
    <citation type="submission" date="2017-07" db="EMBL/GenBank/DDBJ databases">
        <title>Phylogenetic study on the rhizospheric bacterium Ochrobactrum sp. A44.</title>
        <authorList>
            <person name="Krzyzanowska D.M."/>
            <person name="Ossowicki A."/>
            <person name="Rajewska M."/>
            <person name="Maciag T."/>
            <person name="Kaczynski Z."/>
            <person name="Czerwicka M."/>
            <person name="Jafra S."/>
        </authorList>
    </citation>
    <scope>NUCLEOTIDE SEQUENCE [LARGE SCALE GENOMIC DNA]</scope>
    <source>
        <strain evidence="1 2">CCUG 30717</strain>
    </source>
</reference>
<evidence type="ECO:0000313" key="1">
    <source>
        <dbReference type="EMBL" id="OYR23889.1"/>
    </source>
</evidence>
<dbReference type="AlphaFoldDB" id="A0A256G9V6"/>
<dbReference type="Proteomes" id="UP000216188">
    <property type="component" value="Unassembled WGS sequence"/>
</dbReference>
<evidence type="ECO:0000313" key="2">
    <source>
        <dbReference type="Proteomes" id="UP000216188"/>
    </source>
</evidence>
<protein>
    <submittedName>
        <fullName evidence="1">Uncharacterized protein</fullName>
    </submittedName>
</protein>
<keyword evidence="2" id="KW-1185">Reference proteome</keyword>
<accession>A0A256G9V6</accession>